<evidence type="ECO:0000256" key="1">
    <source>
        <dbReference type="ARBA" id="ARBA00022729"/>
    </source>
</evidence>
<keyword evidence="1" id="KW-0732">Signal</keyword>
<gene>
    <name evidence="3" type="ORF">SAMN02746089_00906</name>
</gene>
<dbReference type="InterPro" id="IPR051398">
    <property type="entry name" value="Polysacch_Deacetylase"/>
</dbReference>
<dbReference type="AlphaFoldDB" id="A0A1M4WUT7"/>
<proteinExistence type="predicted"/>
<dbReference type="STRING" id="1121256.SAMN02746089_00906"/>
<dbReference type="GO" id="GO:0016810">
    <property type="term" value="F:hydrolase activity, acting on carbon-nitrogen (but not peptide) bonds"/>
    <property type="evidence" value="ECO:0007669"/>
    <property type="project" value="InterPro"/>
</dbReference>
<dbReference type="EMBL" id="FQVH01000006">
    <property type="protein sequence ID" value="SHE84722.1"/>
    <property type="molecule type" value="Genomic_DNA"/>
</dbReference>
<keyword evidence="4" id="KW-1185">Reference proteome</keyword>
<name>A0A1M4WUT7_9THEO</name>
<evidence type="ECO:0000313" key="3">
    <source>
        <dbReference type="EMBL" id="SHE84722.1"/>
    </source>
</evidence>
<evidence type="ECO:0000259" key="2">
    <source>
        <dbReference type="PROSITE" id="PS51677"/>
    </source>
</evidence>
<organism evidence="3 4">
    <name type="scientific">Caldanaerobius fijiensis DSM 17918</name>
    <dbReference type="NCBI Taxonomy" id="1121256"/>
    <lineage>
        <taxon>Bacteria</taxon>
        <taxon>Bacillati</taxon>
        <taxon>Bacillota</taxon>
        <taxon>Clostridia</taxon>
        <taxon>Thermoanaerobacterales</taxon>
        <taxon>Thermoanaerobacteraceae</taxon>
        <taxon>Caldanaerobius</taxon>
    </lineage>
</organism>
<dbReference type="Gene3D" id="3.20.20.370">
    <property type="entry name" value="Glycoside hydrolase/deacetylase"/>
    <property type="match status" value="1"/>
</dbReference>
<dbReference type="PANTHER" id="PTHR34216">
    <property type="match status" value="1"/>
</dbReference>
<dbReference type="CDD" id="cd10966">
    <property type="entry name" value="CE4_yadE_5s"/>
    <property type="match status" value="1"/>
</dbReference>
<dbReference type="SUPFAM" id="SSF88713">
    <property type="entry name" value="Glycoside hydrolase/deacetylase"/>
    <property type="match status" value="1"/>
</dbReference>
<protein>
    <submittedName>
        <fullName evidence="3">Polysaccharide deacetylase</fullName>
    </submittedName>
</protein>
<dbReference type="InterPro" id="IPR002509">
    <property type="entry name" value="NODB_dom"/>
</dbReference>
<dbReference type="OrthoDB" id="9778320at2"/>
<sequence>MVKFKKIASLAIIALFILMGTKSFVRPIKQIKKVPLHKPESYATRVPVLTYHDFVLGNQEHKYARNDSVLPIELFDEEMRYLYQNGYKTITLPELENFVKHKSLLPLKSVAITMDDGYESDYKLAYPILKKYHFKATIFIIGKYIRQDGVKSKGPFPFLTYSEMKNSEDVFSFSSHTFNLHRTIGHKPALAVVGEDQIVNDLEIEKDFLSQFNYEPYFAYPFGGYSDKVIRALKKVGIRMAFTTKEGDVMPGDNPYMLRRHIITPAVSFDEFKAIMGDTSYKDRLKIRFNHLIRHVHKIL</sequence>
<dbReference type="InterPro" id="IPR011330">
    <property type="entry name" value="Glyco_hydro/deAcase_b/a-brl"/>
</dbReference>
<evidence type="ECO:0000313" key="4">
    <source>
        <dbReference type="Proteomes" id="UP000184088"/>
    </source>
</evidence>
<accession>A0A1M4WUT7</accession>
<dbReference type="Proteomes" id="UP000184088">
    <property type="component" value="Unassembled WGS sequence"/>
</dbReference>
<dbReference type="Pfam" id="PF01522">
    <property type="entry name" value="Polysacc_deac_1"/>
    <property type="match status" value="1"/>
</dbReference>
<dbReference type="GO" id="GO:0005975">
    <property type="term" value="P:carbohydrate metabolic process"/>
    <property type="evidence" value="ECO:0007669"/>
    <property type="project" value="InterPro"/>
</dbReference>
<feature type="domain" description="NodB homology" evidence="2">
    <location>
        <begin position="108"/>
        <end position="300"/>
    </location>
</feature>
<dbReference type="PROSITE" id="PS51677">
    <property type="entry name" value="NODB"/>
    <property type="match status" value="1"/>
</dbReference>
<reference evidence="3 4" key="1">
    <citation type="submission" date="2016-11" db="EMBL/GenBank/DDBJ databases">
        <authorList>
            <person name="Jaros S."/>
            <person name="Januszkiewicz K."/>
            <person name="Wedrychowicz H."/>
        </authorList>
    </citation>
    <scope>NUCLEOTIDE SEQUENCE [LARGE SCALE GENOMIC DNA]</scope>
    <source>
        <strain evidence="3 4">DSM 17918</strain>
    </source>
</reference>
<dbReference type="PANTHER" id="PTHR34216:SF13">
    <property type="entry name" value="XYLANASE_CHITIN DEACETYLASE"/>
    <property type="match status" value="1"/>
</dbReference>
<dbReference type="RefSeq" id="WP_073342105.1">
    <property type="nucleotide sequence ID" value="NZ_FQVH01000006.1"/>
</dbReference>